<feature type="compositionally biased region" description="Polar residues" evidence="1">
    <location>
        <begin position="28"/>
        <end position="40"/>
    </location>
</feature>
<evidence type="ECO:0000256" key="1">
    <source>
        <dbReference type="SAM" id="MobiDB-lite"/>
    </source>
</evidence>
<accession>A0A8T1SN74</accession>
<name>A0A8T1SN74_CHESE</name>
<dbReference type="AlphaFoldDB" id="A0A8T1SN74"/>
<keyword evidence="3" id="KW-1185">Reference proteome</keyword>
<reference evidence="2 3" key="1">
    <citation type="journal article" date="2020" name="G3 (Bethesda)">
        <title>Draft Genome of the Common Snapping Turtle, Chelydra serpentina, a Model for Phenotypic Plasticity in Reptiles.</title>
        <authorList>
            <person name="Das D."/>
            <person name="Singh S.K."/>
            <person name="Bierstedt J."/>
            <person name="Erickson A."/>
            <person name="Galli G.L.J."/>
            <person name="Crossley D.A. 2nd"/>
            <person name="Rhen T."/>
        </authorList>
    </citation>
    <scope>NUCLEOTIDE SEQUENCE [LARGE SCALE GENOMIC DNA]</scope>
    <source>
        <strain evidence="2">KW</strain>
    </source>
</reference>
<feature type="non-terminal residue" evidence="2">
    <location>
        <position position="1"/>
    </location>
</feature>
<protein>
    <submittedName>
        <fullName evidence="2">Uncharacterized protein</fullName>
    </submittedName>
</protein>
<proteinExistence type="predicted"/>
<organism evidence="2 3">
    <name type="scientific">Chelydra serpentina</name>
    <name type="common">Snapping turtle</name>
    <name type="synonym">Testudo serpentina</name>
    <dbReference type="NCBI Taxonomy" id="8475"/>
    <lineage>
        <taxon>Eukaryota</taxon>
        <taxon>Metazoa</taxon>
        <taxon>Chordata</taxon>
        <taxon>Craniata</taxon>
        <taxon>Vertebrata</taxon>
        <taxon>Euteleostomi</taxon>
        <taxon>Archelosauria</taxon>
        <taxon>Testudinata</taxon>
        <taxon>Testudines</taxon>
        <taxon>Cryptodira</taxon>
        <taxon>Durocryptodira</taxon>
        <taxon>Americhelydia</taxon>
        <taxon>Chelydroidea</taxon>
        <taxon>Chelydridae</taxon>
        <taxon>Chelydra</taxon>
    </lineage>
</organism>
<sequence length="113" mass="11489">VPPTSTVGAPPPAPRAYAQVAGAPPPTAKSSLPATASGTIPSGRGPFPTLTRRHGIRCHLVPALPHIETYVRALARVVGPMAIVAASKMYGKAVFFLASEAAAQEAVEKGLAV</sequence>
<comment type="caution">
    <text evidence="2">The sequence shown here is derived from an EMBL/GenBank/DDBJ whole genome shotgun (WGS) entry which is preliminary data.</text>
</comment>
<dbReference type="EMBL" id="JAHGAV010000157">
    <property type="protein sequence ID" value="KAG6930055.1"/>
    <property type="molecule type" value="Genomic_DNA"/>
</dbReference>
<feature type="non-terminal residue" evidence="2">
    <location>
        <position position="113"/>
    </location>
</feature>
<evidence type="ECO:0000313" key="3">
    <source>
        <dbReference type="Proteomes" id="UP000765507"/>
    </source>
</evidence>
<feature type="compositionally biased region" description="Pro residues" evidence="1">
    <location>
        <begin position="1"/>
        <end position="14"/>
    </location>
</feature>
<gene>
    <name evidence="2" type="ORF">G0U57_004354</name>
</gene>
<evidence type="ECO:0000313" key="2">
    <source>
        <dbReference type="EMBL" id="KAG6930055.1"/>
    </source>
</evidence>
<feature type="region of interest" description="Disordered" evidence="1">
    <location>
        <begin position="1"/>
        <end position="48"/>
    </location>
</feature>
<dbReference type="Proteomes" id="UP000765507">
    <property type="component" value="Unassembled WGS sequence"/>
</dbReference>